<protein>
    <submittedName>
        <fullName evidence="7">2-hydroxyacid dehydrogenase</fullName>
    </submittedName>
</protein>
<dbReference type="SUPFAM" id="SSF51735">
    <property type="entry name" value="NAD(P)-binding Rossmann-fold domains"/>
    <property type="match status" value="1"/>
</dbReference>
<keyword evidence="2 4" id="KW-0560">Oxidoreductase</keyword>
<dbReference type="Gene3D" id="3.40.50.720">
    <property type="entry name" value="NAD(P)-binding Rossmann-like Domain"/>
    <property type="match status" value="2"/>
</dbReference>
<keyword evidence="8" id="KW-1185">Reference proteome</keyword>
<reference evidence="7 8" key="1">
    <citation type="submission" date="2019-02" db="EMBL/GenBank/DDBJ databases">
        <title>Draft genome sequence of Muricauda sp. 176CP4-71.</title>
        <authorList>
            <person name="Park J.-S."/>
        </authorList>
    </citation>
    <scope>NUCLEOTIDE SEQUENCE [LARGE SCALE GENOMIC DNA]</scope>
    <source>
        <strain evidence="7 8">176CP4-71</strain>
    </source>
</reference>
<dbReference type="GO" id="GO:0051287">
    <property type="term" value="F:NAD binding"/>
    <property type="evidence" value="ECO:0007669"/>
    <property type="project" value="InterPro"/>
</dbReference>
<dbReference type="Pfam" id="PF00389">
    <property type="entry name" value="2-Hacid_dh"/>
    <property type="match status" value="1"/>
</dbReference>
<accession>A0A4Q8QIC4</accession>
<evidence type="ECO:0000313" key="7">
    <source>
        <dbReference type="EMBL" id="TAI49754.1"/>
    </source>
</evidence>
<dbReference type="OrthoDB" id="9777288at2"/>
<dbReference type="AlphaFoldDB" id="A0A4Q8QIC4"/>
<dbReference type="SUPFAM" id="SSF52283">
    <property type="entry name" value="Formate/glycerate dehydrogenase catalytic domain-like"/>
    <property type="match status" value="1"/>
</dbReference>
<evidence type="ECO:0000256" key="1">
    <source>
        <dbReference type="ARBA" id="ARBA00005854"/>
    </source>
</evidence>
<evidence type="ECO:0000256" key="4">
    <source>
        <dbReference type="RuleBase" id="RU003719"/>
    </source>
</evidence>
<feature type="domain" description="D-isomer specific 2-hydroxyacid dehydrogenase catalytic" evidence="5">
    <location>
        <begin position="3"/>
        <end position="327"/>
    </location>
</feature>
<dbReference type="InterPro" id="IPR058205">
    <property type="entry name" value="D-LDH-like"/>
</dbReference>
<dbReference type="Pfam" id="PF02826">
    <property type="entry name" value="2-Hacid_dh_C"/>
    <property type="match status" value="1"/>
</dbReference>
<comment type="caution">
    <text evidence="7">The sequence shown here is derived from an EMBL/GenBank/DDBJ whole genome shotgun (WGS) entry which is preliminary data.</text>
</comment>
<dbReference type="InterPro" id="IPR006140">
    <property type="entry name" value="D-isomer_DH_NAD-bd"/>
</dbReference>
<evidence type="ECO:0000256" key="2">
    <source>
        <dbReference type="ARBA" id="ARBA00023002"/>
    </source>
</evidence>
<dbReference type="InterPro" id="IPR006139">
    <property type="entry name" value="D-isomer_2_OHA_DH_cat_dom"/>
</dbReference>
<feature type="domain" description="D-isomer specific 2-hydroxyacid dehydrogenase NAD-binding" evidence="6">
    <location>
        <begin position="109"/>
        <end position="297"/>
    </location>
</feature>
<evidence type="ECO:0000259" key="5">
    <source>
        <dbReference type="Pfam" id="PF00389"/>
    </source>
</evidence>
<dbReference type="InterPro" id="IPR029753">
    <property type="entry name" value="D-isomer_DH_CS"/>
</dbReference>
<dbReference type="RefSeq" id="WP_130612247.1">
    <property type="nucleotide sequence ID" value="NZ_SGIU01000001.1"/>
</dbReference>
<comment type="similarity">
    <text evidence="1 4">Belongs to the D-isomer specific 2-hydroxyacid dehydrogenase family.</text>
</comment>
<dbReference type="EMBL" id="SGIU01000001">
    <property type="protein sequence ID" value="TAI49754.1"/>
    <property type="molecule type" value="Genomic_DNA"/>
</dbReference>
<name>A0A4Q8QIC4_9FLAO</name>
<evidence type="ECO:0000313" key="8">
    <source>
        <dbReference type="Proteomes" id="UP000291981"/>
    </source>
</evidence>
<sequence length="338" mass="37718">MKVLVYSAKEFEIPFLEQANNNRHQLTFVKEPLDIDTAFKSIGHQAIAIFSGDDASSLVLETLKNLEVKFITLRSTGYNNVHLEAAKKYGLRVANVPNYSPHAIAEHAVALLLALNRKIIPANQQVQRHNFLLNGLMGFDLHGKTVGIVGTGNIGSVMAKIMHGFGCRLLGHDLVENTNLKKSYDLQYTDLQTLCAKSDIISLHLPLDRNTYDIIDGKLIDGMKKNAILINTARGALVHTEALIKALKENKIAAYGTDVYEREKGVFFRDNKSEEVKDELLKTLISLPNVLLTPHQAFMTREALRNLAQTTISNIDAWELGQVCENELWEEEKAKESG</sequence>
<evidence type="ECO:0000256" key="3">
    <source>
        <dbReference type="ARBA" id="ARBA00023027"/>
    </source>
</evidence>
<dbReference type="PROSITE" id="PS00065">
    <property type="entry name" value="D_2_HYDROXYACID_DH_1"/>
    <property type="match status" value="1"/>
</dbReference>
<dbReference type="InterPro" id="IPR029752">
    <property type="entry name" value="D-isomer_DH_CS1"/>
</dbReference>
<dbReference type="Proteomes" id="UP000291981">
    <property type="component" value="Unassembled WGS sequence"/>
</dbReference>
<dbReference type="PANTHER" id="PTHR43026:SF1">
    <property type="entry name" value="2-HYDROXYACID DEHYDROGENASE HOMOLOG 1-RELATED"/>
    <property type="match status" value="1"/>
</dbReference>
<keyword evidence="3" id="KW-0520">NAD</keyword>
<organism evidence="7 8">
    <name type="scientific">Flagellimonas allohymeniacidonis</name>
    <dbReference type="NCBI Taxonomy" id="2517819"/>
    <lineage>
        <taxon>Bacteria</taxon>
        <taxon>Pseudomonadati</taxon>
        <taxon>Bacteroidota</taxon>
        <taxon>Flavobacteriia</taxon>
        <taxon>Flavobacteriales</taxon>
        <taxon>Flavobacteriaceae</taxon>
        <taxon>Flagellimonas</taxon>
    </lineage>
</organism>
<dbReference type="CDD" id="cd12183">
    <property type="entry name" value="LDH_like_2"/>
    <property type="match status" value="1"/>
</dbReference>
<proteinExistence type="inferred from homology"/>
<dbReference type="InterPro" id="IPR036291">
    <property type="entry name" value="NAD(P)-bd_dom_sf"/>
</dbReference>
<gene>
    <name evidence="7" type="ORF">EW142_08145</name>
</gene>
<dbReference type="PANTHER" id="PTHR43026">
    <property type="entry name" value="2-HYDROXYACID DEHYDROGENASE HOMOLOG 1-RELATED"/>
    <property type="match status" value="1"/>
</dbReference>
<evidence type="ECO:0000259" key="6">
    <source>
        <dbReference type="Pfam" id="PF02826"/>
    </source>
</evidence>
<dbReference type="PROSITE" id="PS00670">
    <property type="entry name" value="D_2_HYDROXYACID_DH_2"/>
    <property type="match status" value="1"/>
</dbReference>
<dbReference type="GO" id="GO:0008720">
    <property type="term" value="F:D-lactate dehydrogenase (NAD+) activity"/>
    <property type="evidence" value="ECO:0007669"/>
    <property type="project" value="TreeGrafter"/>
</dbReference>